<dbReference type="AlphaFoldDB" id="A0A9W9W9J1"/>
<name>A0A9W9W9J1_9EURO</name>
<accession>A0A9W9W9J1</accession>
<dbReference type="EMBL" id="JAPZBU010000004">
    <property type="protein sequence ID" value="KAJ5408936.1"/>
    <property type="molecule type" value="Genomic_DNA"/>
</dbReference>
<evidence type="ECO:0000256" key="1">
    <source>
        <dbReference type="ARBA" id="ARBA00049400"/>
    </source>
</evidence>
<dbReference type="GO" id="GO:0102522">
    <property type="term" value="F:tRNA 4-demethylwyosine alpha-amino-alpha-carboxypropyltransferase activity"/>
    <property type="evidence" value="ECO:0007669"/>
    <property type="project" value="UniProtKB-EC"/>
</dbReference>
<dbReference type="SUPFAM" id="SSF53335">
    <property type="entry name" value="S-adenosyl-L-methionine-dependent methyltransferases"/>
    <property type="match status" value="1"/>
</dbReference>
<proteinExistence type="inferred from homology"/>
<comment type="pathway">
    <text evidence="2">tRNA modification; wybutosine-tRNA(Phe) biosynthesis.</text>
</comment>
<evidence type="ECO:0000259" key="4">
    <source>
        <dbReference type="PROSITE" id="PS51684"/>
    </source>
</evidence>
<evidence type="ECO:0000313" key="6">
    <source>
        <dbReference type="Proteomes" id="UP001147747"/>
    </source>
</evidence>
<keyword evidence="5" id="KW-0489">Methyltransferase</keyword>
<keyword evidence="2" id="KW-0963">Cytoplasm</keyword>
<dbReference type="GO" id="GO:0031591">
    <property type="term" value="P:wybutosine biosynthetic process"/>
    <property type="evidence" value="ECO:0007669"/>
    <property type="project" value="InterPro"/>
</dbReference>
<comment type="function">
    <text evidence="2">S-adenosyl-L-methionine-dependent transferase that acts as a component of the wybutosine biosynthesis pathway. Wybutosine is a hyper modified guanosine with a tricyclic base found at the 3'-position adjacent to the anticodon of eukaryotic phenylalanine tRNA. Catalyzes the transfer of the alpha-amino-alpha-carboxypropyl (acp) group from S-adenosyl-L-methionine to the C-7 position of 4-demethylwyosine (imG-14) to produce wybutosine-86.</text>
</comment>
<dbReference type="GO" id="GO:0005737">
    <property type="term" value="C:cytoplasm"/>
    <property type="evidence" value="ECO:0007669"/>
    <property type="project" value="UniProtKB-SubCell"/>
</dbReference>
<keyword evidence="2" id="KW-0819">tRNA processing</keyword>
<feature type="domain" description="SAM-dependent methyltransferase TRM5/TYW2-type" evidence="4">
    <location>
        <begin position="186"/>
        <end position="439"/>
    </location>
</feature>
<comment type="similarity">
    <text evidence="2">Belongs to the class I-like SAM-binding methyltransferase superfamily. TRM5/TYW2 family.</text>
</comment>
<reference evidence="5" key="1">
    <citation type="submission" date="2022-12" db="EMBL/GenBank/DDBJ databases">
        <authorList>
            <person name="Petersen C."/>
        </authorList>
    </citation>
    <scope>NUCLEOTIDE SEQUENCE</scope>
    <source>
        <strain evidence="5">IBT 29677</strain>
    </source>
</reference>
<dbReference type="PIRSF" id="PIRSF038972">
    <property type="entry name" value="Trm12"/>
    <property type="match status" value="1"/>
</dbReference>
<feature type="compositionally biased region" description="Basic and acidic residues" evidence="3">
    <location>
        <begin position="7"/>
        <end position="33"/>
    </location>
</feature>
<gene>
    <name evidence="5" type="ORF">N7509_002819</name>
</gene>
<dbReference type="InterPro" id="IPR029063">
    <property type="entry name" value="SAM-dependent_MTases_sf"/>
</dbReference>
<dbReference type="GO" id="GO:0008757">
    <property type="term" value="F:S-adenosylmethionine-dependent methyltransferase activity"/>
    <property type="evidence" value="ECO:0007669"/>
    <property type="project" value="InterPro"/>
</dbReference>
<dbReference type="PROSITE" id="PS51684">
    <property type="entry name" value="SAM_MT_TRM5_TYW2"/>
    <property type="match status" value="1"/>
</dbReference>
<sequence>MDQTTKNQDRGQKDGTAKPKSKHDYPKRPRASENKFNALQTGIKEFLKTPPSQSLLAELEISFDAITASLPKRYTVYEPLVLLPANAFNAPPLWGTFCAALSPEQKDLLYTSIAKAFGRLGATHVAVNAPIALTTQGQENRMRSPAGLIPLHGNFGNSPRAAGDESEQPDTAELEHAFWVQTVQNHGIQQVWAPLYTMFSRGNITEKARITGQGPSQGTFPGLDEQSLRGQKISDISVVDMYAGIGYFVFSYLKRGVKRVWGWELNGWSVEGLRRGCEANRWGCRVIRVRENGRLDITIEELVDSLTANDRVVIFHGDNTFAAEILTKIQHIMEQRNAWSPVRHVNLGLLPSSRPSWDNACKVLDRHQGGWFHVHENVDVREIEEMKTKLKTELVRLRKMVHAEYDIPTDPMIDCHHVEHVKTYAPGVMHCVFDIQISPLEDSPGLAE</sequence>
<comment type="caution">
    <text evidence="5">The sequence shown here is derived from an EMBL/GenBank/DDBJ whole genome shotgun (WGS) entry which is preliminary data.</text>
</comment>
<dbReference type="InterPro" id="IPR026274">
    <property type="entry name" value="tRNA_wybutosine_synth_prot_2"/>
</dbReference>
<evidence type="ECO:0000313" key="5">
    <source>
        <dbReference type="EMBL" id="KAJ5408936.1"/>
    </source>
</evidence>
<feature type="region of interest" description="Disordered" evidence="3">
    <location>
        <begin position="1"/>
        <end position="33"/>
    </location>
</feature>
<dbReference type="InterPro" id="IPR030382">
    <property type="entry name" value="MeTrfase_TRM5/TYW2"/>
</dbReference>
<dbReference type="GO" id="GO:0008175">
    <property type="term" value="F:tRNA methyltransferase activity"/>
    <property type="evidence" value="ECO:0007669"/>
    <property type="project" value="TreeGrafter"/>
</dbReference>
<keyword evidence="2" id="KW-0808">Transferase</keyword>
<comment type="catalytic activity">
    <reaction evidence="1">
        <text>4-demethylwyosine(37) in tRNA(Phe) + S-adenosyl-L-methionine = 4-demethyl-7-[(3S)-3-amino-3-carboxypropyl]wyosine(37) in tRNA(Phe) + S-methyl-5'-thioadenosine + H(+)</text>
        <dbReference type="Rhea" id="RHEA:36355"/>
        <dbReference type="Rhea" id="RHEA-COMP:10164"/>
        <dbReference type="Rhea" id="RHEA-COMP:10378"/>
        <dbReference type="ChEBI" id="CHEBI:15378"/>
        <dbReference type="ChEBI" id="CHEBI:17509"/>
        <dbReference type="ChEBI" id="CHEBI:59789"/>
        <dbReference type="ChEBI" id="CHEBI:64315"/>
        <dbReference type="ChEBI" id="CHEBI:73550"/>
        <dbReference type="EC" id="2.5.1.114"/>
    </reaction>
</comment>
<evidence type="ECO:0000256" key="3">
    <source>
        <dbReference type="SAM" id="MobiDB-lite"/>
    </source>
</evidence>
<protein>
    <recommendedName>
        <fullName evidence="2">tRNA wybutosine-synthesizing protein 2</fullName>
        <shortName evidence="2">tRNA-yW-synthesizing protein 2</shortName>
    </recommendedName>
    <alternativeName>
        <fullName evidence="2">tRNA(Phe) (4-demethylwyosine(37)-C(7)) aminocarboxypropyltransferase</fullName>
    </alternativeName>
</protein>
<dbReference type="Gene3D" id="3.40.50.150">
    <property type="entry name" value="Vaccinia Virus protein VP39"/>
    <property type="match status" value="1"/>
</dbReference>
<organism evidence="5 6">
    <name type="scientific">Penicillium cosmopolitanum</name>
    <dbReference type="NCBI Taxonomy" id="1131564"/>
    <lineage>
        <taxon>Eukaryota</taxon>
        <taxon>Fungi</taxon>
        <taxon>Dikarya</taxon>
        <taxon>Ascomycota</taxon>
        <taxon>Pezizomycotina</taxon>
        <taxon>Eurotiomycetes</taxon>
        <taxon>Eurotiomycetidae</taxon>
        <taxon>Eurotiales</taxon>
        <taxon>Aspergillaceae</taxon>
        <taxon>Penicillium</taxon>
    </lineage>
</organism>
<dbReference type="OrthoDB" id="2387925at2759"/>
<dbReference type="GO" id="GO:0030488">
    <property type="term" value="P:tRNA methylation"/>
    <property type="evidence" value="ECO:0007669"/>
    <property type="project" value="TreeGrafter"/>
</dbReference>
<dbReference type="GeneID" id="81366436"/>
<dbReference type="Proteomes" id="UP001147747">
    <property type="component" value="Unassembled WGS sequence"/>
</dbReference>
<comment type="subcellular location">
    <subcellularLocation>
        <location evidence="2">Cytoplasm</location>
    </subcellularLocation>
</comment>
<keyword evidence="6" id="KW-1185">Reference proteome</keyword>
<dbReference type="PANTHER" id="PTHR23245">
    <property type="entry name" value="TRNA METHYLTRANSFERASE"/>
    <property type="match status" value="1"/>
</dbReference>
<evidence type="ECO:0000256" key="2">
    <source>
        <dbReference type="PIRNR" id="PIRNR038972"/>
    </source>
</evidence>
<keyword evidence="2" id="KW-0949">S-adenosyl-L-methionine</keyword>
<reference evidence="5" key="2">
    <citation type="journal article" date="2023" name="IMA Fungus">
        <title>Comparative genomic study of the Penicillium genus elucidates a diverse pangenome and 15 lateral gene transfer events.</title>
        <authorList>
            <person name="Petersen C."/>
            <person name="Sorensen T."/>
            <person name="Nielsen M.R."/>
            <person name="Sondergaard T.E."/>
            <person name="Sorensen J.L."/>
            <person name="Fitzpatrick D.A."/>
            <person name="Frisvad J.C."/>
            <person name="Nielsen K.L."/>
        </authorList>
    </citation>
    <scope>NUCLEOTIDE SEQUENCE</scope>
    <source>
        <strain evidence="5">IBT 29677</strain>
    </source>
</reference>
<dbReference type="PANTHER" id="PTHR23245:SF25">
    <property type="entry name" value="TRNA WYBUTOSINE-SYNTHESIZING PROTEIN 2 HOMOLOG"/>
    <property type="match status" value="1"/>
</dbReference>
<dbReference type="RefSeq" id="XP_056493251.1">
    <property type="nucleotide sequence ID" value="XM_056627456.1"/>
</dbReference>